<dbReference type="OrthoDB" id="9788773at2"/>
<dbReference type="SUPFAM" id="SSF55021">
    <property type="entry name" value="ACT-like"/>
    <property type="match status" value="1"/>
</dbReference>
<dbReference type="RefSeq" id="WP_075268960.1">
    <property type="nucleotide sequence ID" value="NZ_CP014332.1"/>
</dbReference>
<proteinExistence type="inferred from homology"/>
<dbReference type="InterPro" id="IPR045865">
    <property type="entry name" value="ACT-like_dom_sf"/>
</dbReference>
<dbReference type="NCBIfam" id="NF003361">
    <property type="entry name" value="PRK04435.1"/>
    <property type="match status" value="1"/>
</dbReference>
<keyword evidence="4" id="KW-1185">Reference proteome</keyword>
<dbReference type="InterPro" id="IPR008310">
    <property type="entry name" value="UPF0735_ACT_dom-cont"/>
</dbReference>
<evidence type="ECO:0000256" key="1">
    <source>
        <dbReference type="HAMAP-Rule" id="MF_00707"/>
    </source>
</evidence>
<dbReference type="PIRSF" id="PIRSF025624">
    <property type="entry name" value="ACT_PheB"/>
    <property type="match status" value="1"/>
</dbReference>
<feature type="domain" description="ACT" evidence="2">
    <location>
        <begin position="68"/>
        <end position="143"/>
    </location>
</feature>
<dbReference type="InterPro" id="IPR002912">
    <property type="entry name" value="ACT_dom"/>
</dbReference>
<organism evidence="3 4">
    <name type="scientific">Weissella jogaejeotgali</name>
    <dbReference type="NCBI Taxonomy" id="1631871"/>
    <lineage>
        <taxon>Bacteria</taxon>
        <taxon>Bacillati</taxon>
        <taxon>Bacillota</taxon>
        <taxon>Bacilli</taxon>
        <taxon>Lactobacillales</taxon>
        <taxon>Lactobacillaceae</taxon>
        <taxon>Weissella</taxon>
    </lineage>
</organism>
<gene>
    <name evidence="3" type="ORF">FOL01_0259</name>
</gene>
<protein>
    <recommendedName>
        <fullName evidence="1">UPF0735 ACT domain-containing protein FOL01_0259</fullName>
    </recommendedName>
</protein>
<evidence type="ECO:0000313" key="4">
    <source>
        <dbReference type="Proteomes" id="UP000185473"/>
    </source>
</evidence>
<dbReference type="AlphaFoldDB" id="A0A1L6R9D3"/>
<dbReference type="PROSITE" id="PS51671">
    <property type="entry name" value="ACT"/>
    <property type="match status" value="1"/>
</dbReference>
<dbReference type="KEGG" id="wjo:FOL01_0259"/>
<dbReference type="Proteomes" id="UP000185473">
    <property type="component" value="Chromosome"/>
</dbReference>
<accession>A0A1L6R9D3</accession>
<dbReference type="Gene3D" id="3.30.70.260">
    <property type="match status" value="1"/>
</dbReference>
<dbReference type="HAMAP" id="MF_00707">
    <property type="entry name" value="UPF0735"/>
    <property type="match status" value="1"/>
</dbReference>
<sequence length="144" mass="15774">MEKYYIVDSSILPDSFGKVIEARLLLEKGVVTQVSEAVKRVGISRGTFYKYKDLVFLPDENIGHRKAIISFLLEDKSGLLAQVLQITSASGASVLTINQNVPIHDVASIVISLDINQMNQTLTALMQEIQTISGASNVHLVAME</sequence>
<evidence type="ECO:0000259" key="2">
    <source>
        <dbReference type="PROSITE" id="PS51671"/>
    </source>
</evidence>
<reference evidence="3 4" key="1">
    <citation type="submission" date="2016-02" db="EMBL/GenBank/DDBJ databases">
        <title>Complete Genome Sequence of Weissella jogaejeotgali FOL01.</title>
        <authorList>
            <person name="Lee J.-H."/>
            <person name="Ku H.-J."/>
        </authorList>
    </citation>
    <scope>NUCLEOTIDE SEQUENCE [LARGE SCALE GENOMIC DNA]</scope>
    <source>
        <strain evidence="3 4">FOL01</strain>
    </source>
</reference>
<dbReference type="Pfam" id="PF13291">
    <property type="entry name" value="ACT_4"/>
    <property type="match status" value="1"/>
</dbReference>
<dbReference type="EMBL" id="CP014332">
    <property type="protein sequence ID" value="APS41118.1"/>
    <property type="molecule type" value="Genomic_DNA"/>
</dbReference>
<comment type="similarity">
    <text evidence="1">Belongs to the UPF0735 family.</text>
</comment>
<dbReference type="STRING" id="1631871.FOL01_0259"/>
<evidence type="ECO:0000313" key="3">
    <source>
        <dbReference type="EMBL" id="APS41118.1"/>
    </source>
</evidence>
<name>A0A1L6R9D3_9LACO</name>